<keyword evidence="2" id="KW-1185">Reference proteome</keyword>
<reference evidence="2" key="1">
    <citation type="submission" date="2023-07" db="EMBL/GenBank/DDBJ databases">
        <title>30 novel species of actinomycetes from the DSMZ collection.</title>
        <authorList>
            <person name="Nouioui I."/>
        </authorList>
    </citation>
    <scope>NUCLEOTIDE SEQUENCE [LARGE SCALE GENOMIC DNA]</scope>
    <source>
        <strain evidence="2">DSM 45834</strain>
    </source>
</reference>
<protein>
    <submittedName>
        <fullName evidence="1">Uncharacterized protein</fullName>
    </submittedName>
</protein>
<dbReference type="RefSeq" id="WP_311554033.1">
    <property type="nucleotide sequence ID" value="NZ_JAVREJ010000001.1"/>
</dbReference>
<proteinExistence type="predicted"/>
<dbReference type="Proteomes" id="UP001183202">
    <property type="component" value="Unassembled WGS sequence"/>
</dbReference>
<name>A0ABU2N491_9PSEU</name>
<evidence type="ECO:0000313" key="1">
    <source>
        <dbReference type="EMBL" id="MDT0348134.1"/>
    </source>
</evidence>
<dbReference type="EMBL" id="JAVREJ010000001">
    <property type="protein sequence ID" value="MDT0348134.1"/>
    <property type="molecule type" value="Genomic_DNA"/>
</dbReference>
<organism evidence="1 2">
    <name type="scientific">Pseudonocardia charpentierae</name>
    <dbReference type="NCBI Taxonomy" id="3075545"/>
    <lineage>
        <taxon>Bacteria</taxon>
        <taxon>Bacillati</taxon>
        <taxon>Actinomycetota</taxon>
        <taxon>Actinomycetes</taxon>
        <taxon>Pseudonocardiales</taxon>
        <taxon>Pseudonocardiaceae</taxon>
        <taxon>Pseudonocardia</taxon>
    </lineage>
</organism>
<evidence type="ECO:0000313" key="2">
    <source>
        <dbReference type="Proteomes" id="UP001183202"/>
    </source>
</evidence>
<comment type="caution">
    <text evidence="1">The sequence shown here is derived from an EMBL/GenBank/DDBJ whole genome shotgun (WGS) entry which is preliminary data.</text>
</comment>
<gene>
    <name evidence="1" type="ORF">RM445_01170</name>
</gene>
<sequence length="49" mass="5222">MILTDPAGSVGCVLCAITLRVDDDAVVDCGFGPEHRDCHDHEQHVACPC</sequence>
<accession>A0ABU2N491</accession>